<reference evidence="1 2" key="1">
    <citation type="submission" date="2018-06" db="EMBL/GenBank/DDBJ databases">
        <authorList>
            <consortium name="Pathogen Informatics"/>
            <person name="Doyle S."/>
        </authorList>
    </citation>
    <scope>NUCLEOTIDE SEQUENCE [LARGE SCALE GENOMIC DNA]</scope>
    <source>
        <strain evidence="1 2">NCTC13337</strain>
    </source>
</reference>
<accession>A0A380MXV6</accession>
<protein>
    <submittedName>
        <fullName evidence="1">Uncharacterized protein</fullName>
    </submittedName>
</protein>
<sequence length="83" mass="9251">MRRIRFAIRAAYLFLGKKWWQLNDAQRKLISDSLQKFSIGCLIPVVMAVVNNELHKGHAILGGCAIVALGLSIASLAEEKEEE</sequence>
<evidence type="ECO:0000313" key="1">
    <source>
        <dbReference type="EMBL" id="SUO96733.1"/>
    </source>
</evidence>
<evidence type="ECO:0000313" key="2">
    <source>
        <dbReference type="Proteomes" id="UP000254601"/>
    </source>
</evidence>
<dbReference type="Proteomes" id="UP000254601">
    <property type="component" value="Unassembled WGS sequence"/>
</dbReference>
<dbReference type="EMBL" id="UHIC01000001">
    <property type="protein sequence ID" value="SUO96733.1"/>
    <property type="molecule type" value="Genomic_DNA"/>
</dbReference>
<proteinExistence type="predicted"/>
<keyword evidence="2" id="KW-1185">Reference proteome</keyword>
<gene>
    <name evidence="1" type="ORF">NCTC13337_01993</name>
</gene>
<name>A0A380MXV6_9GAMM</name>
<dbReference type="AlphaFoldDB" id="A0A380MXV6"/>
<organism evidence="1 2">
    <name type="scientific">Suttonella ornithocola</name>
    <dbReference type="NCBI Taxonomy" id="279832"/>
    <lineage>
        <taxon>Bacteria</taxon>
        <taxon>Pseudomonadati</taxon>
        <taxon>Pseudomonadota</taxon>
        <taxon>Gammaproteobacteria</taxon>
        <taxon>Cardiobacteriales</taxon>
        <taxon>Cardiobacteriaceae</taxon>
        <taxon>Suttonella</taxon>
    </lineage>
</organism>